<evidence type="ECO:0000313" key="3">
    <source>
        <dbReference type="EMBL" id="MBU2711997.1"/>
    </source>
</evidence>
<evidence type="ECO:0000259" key="2">
    <source>
        <dbReference type="Pfam" id="PF03413"/>
    </source>
</evidence>
<evidence type="ECO:0000313" key="4">
    <source>
        <dbReference type="Proteomes" id="UP000690515"/>
    </source>
</evidence>
<dbReference type="Gene3D" id="3.10.450.40">
    <property type="match status" value="1"/>
</dbReference>
<feature type="signal peptide" evidence="1">
    <location>
        <begin position="1"/>
        <end position="25"/>
    </location>
</feature>
<evidence type="ECO:0000256" key="1">
    <source>
        <dbReference type="SAM" id="SignalP"/>
    </source>
</evidence>
<protein>
    <submittedName>
        <fullName evidence="3">PepSY domain-containing protein</fullName>
    </submittedName>
</protein>
<reference evidence="3 4" key="1">
    <citation type="submission" date="2021-04" db="EMBL/GenBank/DDBJ databases">
        <authorList>
            <person name="Pira H."/>
            <person name="Risdian C."/>
            <person name="Wink J."/>
        </authorList>
    </citation>
    <scope>NUCLEOTIDE SEQUENCE [LARGE SCALE GENOMIC DNA]</scope>
    <source>
        <strain evidence="3 4">WH53</strain>
    </source>
</reference>
<dbReference type="RefSeq" id="WP_215820155.1">
    <property type="nucleotide sequence ID" value="NZ_JAGSOY010000028.1"/>
</dbReference>
<organism evidence="3 4">
    <name type="scientific">Zooshikella harenae</name>
    <dbReference type="NCBI Taxonomy" id="2827238"/>
    <lineage>
        <taxon>Bacteria</taxon>
        <taxon>Pseudomonadati</taxon>
        <taxon>Pseudomonadota</taxon>
        <taxon>Gammaproteobacteria</taxon>
        <taxon>Oceanospirillales</taxon>
        <taxon>Zooshikellaceae</taxon>
        <taxon>Zooshikella</taxon>
    </lineage>
</organism>
<dbReference type="Proteomes" id="UP000690515">
    <property type="component" value="Unassembled WGS sequence"/>
</dbReference>
<accession>A0ABS5ZD60</accession>
<keyword evidence="1" id="KW-0732">Signal</keyword>
<feature type="domain" description="PepSY" evidence="2">
    <location>
        <begin position="45"/>
        <end position="102"/>
    </location>
</feature>
<comment type="caution">
    <text evidence="3">The sequence shown here is derived from an EMBL/GenBank/DDBJ whole genome shotgun (WGS) entry which is preliminary data.</text>
</comment>
<proteinExistence type="predicted"/>
<sequence>MKFITQAAKLSLCFTCLCLTVPAQSDDDLSPEQARDLQKRGIILPFNHLLDIARQQHPGKLLNAELEYDDGFYEYEFKILDKQGIIWEIEINAQTGVVTEVEEDD</sequence>
<gene>
    <name evidence="3" type="ORF">KCG35_13080</name>
</gene>
<dbReference type="EMBL" id="JAGSOY010000028">
    <property type="protein sequence ID" value="MBU2711997.1"/>
    <property type="molecule type" value="Genomic_DNA"/>
</dbReference>
<dbReference type="Pfam" id="PF03413">
    <property type="entry name" value="PepSY"/>
    <property type="match status" value="1"/>
</dbReference>
<feature type="chain" id="PRO_5045718154" evidence="1">
    <location>
        <begin position="26"/>
        <end position="105"/>
    </location>
</feature>
<name>A0ABS5ZD60_9GAMM</name>
<dbReference type="InterPro" id="IPR025711">
    <property type="entry name" value="PepSY"/>
</dbReference>
<keyword evidence="4" id="KW-1185">Reference proteome</keyword>